<keyword evidence="1" id="KW-0479">Metal-binding</keyword>
<dbReference type="EMBL" id="CACVKT020006969">
    <property type="protein sequence ID" value="CAC5404522.1"/>
    <property type="molecule type" value="Genomic_DNA"/>
</dbReference>
<evidence type="ECO:0000313" key="4">
    <source>
        <dbReference type="EMBL" id="CAC5404522.1"/>
    </source>
</evidence>
<sequence>MAQTSTTKCSLCDTNNGMYFCYECKSALCGPCRKTHDKIPATQNHSITDLTRVDRSSFSSVSSCPTHKQEFSLYCTTCKILICSKCVATKHKGHDFSEIETVVEDLRNSVKQQVTEMKVKLQTLSSFIDEIRSLTLRAVGEDAQKLRSKIDSAVMNVQKVLDQKKEIKISEVNDFENLEKQEIQNAVESKERILASSTAICASLEKILAEEHGVTFLNGYKALKLEYDERDDGLKELNPYSFKELNQTAFYKDVIKAIIQAANNALRDDGKPEVNVLDEDELEKTKSLIPQSLMEFERRHLSNFVRDVKNFQSEDDRQKAEKIYIHLLEKEKALKTIFENKHIVAVDIRYQTVKKLVRLPNGLYEELASYRNRETEENDLNSICLQHKNIRIKGDKLRFKETKMNDVGVYIANCRLVSPKLYFEVEIVALGINGTIGVGLVHDEYSLTRQPGWDSHSIGFHADDGRIYIENGYGRPYGPSSNVGDIIGCGIHLPTETTASKSPLKACVFFTHNGKKLNTIEVNYPSGGFFPAVGLHCRGAIVKLHLNEIVTIAEDETEQIITQMDASTKKKKTLLDGSLFRETRKQNILTSAIKNNIQENPAATVVGWEYYNLKRSYDTLQSVHSDKREENEQLFEI</sequence>
<accession>A0A6J8DB10</accession>
<dbReference type="InterPro" id="IPR013320">
    <property type="entry name" value="ConA-like_dom_sf"/>
</dbReference>
<dbReference type="GO" id="GO:0061630">
    <property type="term" value="F:ubiquitin protein ligase activity"/>
    <property type="evidence" value="ECO:0007669"/>
    <property type="project" value="TreeGrafter"/>
</dbReference>
<dbReference type="PANTHER" id="PTHR25462:SF296">
    <property type="entry name" value="MEIOTIC P26, ISOFORM F"/>
    <property type="match status" value="1"/>
</dbReference>
<evidence type="ECO:0000256" key="1">
    <source>
        <dbReference type="PROSITE-ProRule" id="PRU00024"/>
    </source>
</evidence>
<dbReference type="AlphaFoldDB" id="A0A6J8DB10"/>
<dbReference type="SUPFAM" id="SSF57845">
    <property type="entry name" value="B-box zinc-binding domain"/>
    <property type="match status" value="1"/>
</dbReference>
<name>A0A6J8DB10_MYTCO</name>
<dbReference type="OrthoDB" id="6043982at2759"/>
<evidence type="ECO:0008006" key="6">
    <source>
        <dbReference type="Google" id="ProtNLM"/>
    </source>
</evidence>
<evidence type="ECO:0000313" key="5">
    <source>
        <dbReference type="Proteomes" id="UP000507470"/>
    </source>
</evidence>
<dbReference type="Proteomes" id="UP000507470">
    <property type="component" value="Unassembled WGS sequence"/>
</dbReference>
<dbReference type="SMART" id="SM00449">
    <property type="entry name" value="SPRY"/>
    <property type="match status" value="1"/>
</dbReference>
<dbReference type="InterPro" id="IPR047153">
    <property type="entry name" value="TRIM45/56/19-like"/>
</dbReference>
<feature type="domain" description="B box-type" evidence="2">
    <location>
        <begin position="59"/>
        <end position="99"/>
    </location>
</feature>
<keyword evidence="1" id="KW-0863">Zinc-finger</keyword>
<feature type="domain" description="B30.2/SPRY" evidence="3">
    <location>
        <begin position="357"/>
        <end position="551"/>
    </location>
</feature>
<feature type="domain" description="B box-type" evidence="2">
    <location>
        <begin position="4"/>
        <end position="50"/>
    </location>
</feature>
<dbReference type="InterPro" id="IPR003877">
    <property type="entry name" value="SPRY_dom"/>
</dbReference>
<proteinExistence type="predicted"/>
<dbReference type="CDD" id="cd19757">
    <property type="entry name" value="Bbox1"/>
    <property type="match status" value="1"/>
</dbReference>
<reference evidence="4 5" key="1">
    <citation type="submission" date="2020-06" db="EMBL/GenBank/DDBJ databases">
        <authorList>
            <person name="Li R."/>
            <person name="Bekaert M."/>
        </authorList>
    </citation>
    <scope>NUCLEOTIDE SEQUENCE [LARGE SCALE GENOMIC DNA]</scope>
    <source>
        <strain evidence="5">wild</strain>
    </source>
</reference>
<evidence type="ECO:0000259" key="3">
    <source>
        <dbReference type="PROSITE" id="PS50188"/>
    </source>
</evidence>
<dbReference type="Pfam" id="PF00643">
    <property type="entry name" value="zf-B_box"/>
    <property type="match status" value="1"/>
</dbReference>
<dbReference type="GO" id="GO:0008270">
    <property type="term" value="F:zinc ion binding"/>
    <property type="evidence" value="ECO:0007669"/>
    <property type="project" value="UniProtKB-KW"/>
</dbReference>
<dbReference type="InterPro" id="IPR043136">
    <property type="entry name" value="B30.2/SPRY_sf"/>
</dbReference>
<gene>
    <name evidence="4" type="ORF">MCOR_38301</name>
</gene>
<dbReference type="Gene3D" id="2.60.120.920">
    <property type="match status" value="1"/>
</dbReference>
<organism evidence="4 5">
    <name type="scientific">Mytilus coruscus</name>
    <name type="common">Sea mussel</name>
    <dbReference type="NCBI Taxonomy" id="42192"/>
    <lineage>
        <taxon>Eukaryota</taxon>
        <taxon>Metazoa</taxon>
        <taxon>Spiralia</taxon>
        <taxon>Lophotrochozoa</taxon>
        <taxon>Mollusca</taxon>
        <taxon>Bivalvia</taxon>
        <taxon>Autobranchia</taxon>
        <taxon>Pteriomorphia</taxon>
        <taxon>Mytilida</taxon>
        <taxon>Mytiloidea</taxon>
        <taxon>Mytilidae</taxon>
        <taxon>Mytilinae</taxon>
        <taxon>Mytilus</taxon>
    </lineage>
</organism>
<dbReference type="SMART" id="SM00336">
    <property type="entry name" value="BBOX"/>
    <property type="match status" value="2"/>
</dbReference>
<dbReference type="Gene3D" id="3.30.160.60">
    <property type="entry name" value="Classic Zinc Finger"/>
    <property type="match status" value="1"/>
</dbReference>
<protein>
    <recommendedName>
        <fullName evidence="6">B30.2/SPRY domain-containing protein</fullName>
    </recommendedName>
</protein>
<keyword evidence="5" id="KW-1185">Reference proteome</keyword>
<keyword evidence="1" id="KW-0862">Zinc</keyword>
<evidence type="ECO:0000259" key="2">
    <source>
        <dbReference type="PROSITE" id="PS50119"/>
    </source>
</evidence>
<dbReference type="InterPro" id="IPR001870">
    <property type="entry name" value="B30.2/SPRY"/>
</dbReference>
<dbReference type="PROSITE" id="PS50188">
    <property type="entry name" value="B302_SPRY"/>
    <property type="match status" value="1"/>
</dbReference>
<dbReference type="PROSITE" id="PS50119">
    <property type="entry name" value="ZF_BBOX"/>
    <property type="match status" value="2"/>
</dbReference>
<dbReference type="Pfam" id="PF00622">
    <property type="entry name" value="SPRY"/>
    <property type="match status" value="1"/>
</dbReference>
<dbReference type="PANTHER" id="PTHR25462">
    <property type="entry name" value="BONUS, ISOFORM C-RELATED"/>
    <property type="match status" value="1"/>
</dbReference>
<dbReference type="InterPro" id="IPR000315">
    <property type="entry name" value="Znf_B-box"/>
</dbReference>
<dbReference type="SUPFAM" id="SSF49899">
    <property type="entry name" value="Concanavalin A-like lectins/glucanases"/>
    <property type="match status" value="1"/>
</dbReference>